<name>A0A5P6VTD0_PSEXY</name>
<dbReference type="RefSeq" id="WP_167511346.1">
    <property type="nucleotide sequence ID" value="NZ_CP043028.1"/>
</dbReference>
<dbReference type="EMBL" id="CP043028">
    <property type="protein sequence ID" value="QFJ55009.1"/>
    <property type="molecule type" value="Genomic_DNA"/>
</dbReference>
<sequence>MISDIKLEILKGIKKGDVLAEEFSLDSDQFLKLVSELVCDGHVEGVIFPKDKFGKQVLANMTRAHLTEKGETILNQQI</sequence>
<dbReference type="InterPro" id="IPR036388">
    <property type="entry name" value="WH-like_DNA-bd_sf"/>
</dbReference>
<dbReference type="Proteomes" id="UP000327030">
    <property type="component" value="Chromosome 1"/>
</dbReference>
<reference evidence="2" key="1">
    <citation type="submission" date="2019-08" db="EMBL/GenBank/DDBJ databases">
        <title>Complete Genome Sequence of the Polysaccharide-Degrading Rumen Bacterium Pseudobutyrivibrio xylanivorans MA3014.</title>
        <authorList>
            <person name="Palevich N."/>
            <person name="Maclean P.H."/>
            <person name="Kelly W.J."/>
            <person name="Leahy S.C."/>
            <person name="Rakonjac J."/>
            <person name="Attwood G.T."/>
        </authorList>
    </citation>
    <scope>NUCLEOTIDE SEQUENCE [LARGE SCALE GENOMIC DNA]</scope>
    <source>
        <strain evidence="2">MA3014</strain>
    </source>
</reference>
<dbReference type="Gene3D" id="1.10.10.10">
    <property type="entry name" value="Winged helix-like DNA-binding domain superfamily/Winged helix DNA-binding domain"/>
    <property type="match status" value="1"/>
</dbReference>
<dbReference type="KEGG" id="pxv:FXF36_09105"/>
<accession>A0A5P6VTD0</accession>
<proteinExistence type="predicted"/>
<protein>
    <submittedName>
        <fullName evidence="1">Uncharacterized protein</fullName>
    </submittedName>
</protein>
<evidence type="ECO:0000313" key="2">
    <source>
        <dbReference type="Proteomes" id="UP000327030"/>
    </source>
</evidence>
<dbReference type="AlphaFoldDB" id="A0A5P6VTD0"/>
<evidence type="ECO:0000313" key="1">
    <source>
        <dbReference type="EMBL" id="QFJ55009.1"/>
    </source>
</evidence>
<gene>
    <name evidence="1" type="ORF">FXF36_09105</name>
</gene>
<organism evidence="1 2">
    <name type="scientific">Pseudobutyrivibrio xylanivorans</name>
    <dbReference type="NCBI Taxonomy" id="185007"/>
    <lineage>
        <taxon>Bacteria</taxon>
        <taxon>Bacillati</taxon>
        <taxon>Bacillota</taxon>
        <taxon>Clostridia</taxon>
        <taxon>Lachnospirales</taxon>
        <taxon>Lachnospiraceae</taxon>
        <taxon>Pseudobutyrivibrio</taxon>
    </lineage>
</organism>